<keyword evidence="5" id="KW-0028">Amino-acid biosynthesis</keyword>
<keyword evidence="10" id="KW-0315">Glutamine amidotransferase</keyword>
<dbReference type="InterPro" id="IPR013785">
    <property type="entry name" value="Aldolase_TIM"/>
</dbReference>
<feature type="domain" description="Glutamine amidotransferase type-2" evidence="17">
    <location>
        <begin position="21"/>
        <end position="419"/>
    </location>
</feature>
<keyword evidence="7" id="KW-0288">FMN</keyword>
<dbReference type="Gene3D" id="2.160.20.60">
    <property type="entry name" value="Glutamate synthase, alpha subunit, C-terminal domain"/>
    <property type="match status" value="1"/>
</dbReference>
<evidence type="ECO:0000256" key="2">
    <source>
        <dbReference type="ARBA" id="ARBA00001927"/>
    </source>
</evidence>
<name>A0A426TS10_9CHLR</name>
<dbReference type="FunFam" id="3.60.20.10:FF:000001">
    <property type="entry name" value="Glutamate synthase, large subunit"/>
    <property type="match status" value="1"/>
</dbReference>
<comment type="cofactor">
    <cofactor evidence="3">
        <name>FAD</name>
        <dbReference type="ChEBI" id="CHEBI:57692"/>
    </cofactor>
</comment>
<keyword evidence="8" id="KW-0479">Metal-binding</keyword>
<keyword evidence="13" id="KW-0411">Iron-sulfur</keyword>
<organism evidence="18 19">
    <name type="scientific">Candidatus Viridilinea halotolerans</name>
    <dbReference type="NCBI Taxonomy" id="2491704"/>
    <lineage>
        <taxon>Bacteria</taxon>
        <taxon>Bacillati</taxon>
        <taxon>Chloroflexota</taxon>
        <taxon>Chloroflexia</taxon>
        <taxon>Chloroflexales</taxon>
        <taxon>Chloroflexineae</taxon>
        <taxon>Oscillochloridaceae</taxon>
        <taxon>Candidatus Viridilinea</taxon>
    </lineage>
</organism>
<keyword evidence="6" id="KW-0285">Flavoprotein</keyword>
<dbReference type="SUPFAM" id="SSF51395">
    <property type="entry name" value="FMN-linked oxidoreductases"/>
    <property type="match status" value="1"/>
</dbReference>
<dbReference type="CDD" id="cd00713">
    <property type="entry name" value="GltS"/>
    <property type="match status" value="1"/>
</dbReference>
<evidence type="ECO:0000256" key="9">
    <source>
        <dbReference type="ARBA" id="ARBA00022827"/>
    </source>
</evidence>
<dbReference type="InterPro" id="IPR036485">
    <property type="entry name" value="Glu_synth_asu_C_sf"/>
</dbReference>
<evidence type="ECO:0000256" key="10">
    <source>
        <dbReference type="ARBA" id="ARBA00022962"/>
    </source>
</evidence>
<evidence type="ECO:0000256" key="12">
    <source>
        <dbReference type="ARBA" id="ARBA00023004"/>
    </source>
</evidence>
<dbReference type="SUPFAM" id="SSF56235">
    <property type="entry name" value="N-terminal nucleophile aminohydrolases (Ntn hydrolases)"/>
    <property type="match status" value="1"/>
</dbReference>
<comment type="caution">
    <text evidence="18">The sequence shown here is derived from an EMBL/GenBank/DDBJ whole genome shotgun (WGS) entry which is preliminary data.</text>
</comment>
<protein>
    <submittedName>
        <fullName evidence="18">Glutamate synthase large subunit</fullName>
        <ecNumber evidence="18">1.4.1.13</ecNumber>
    </submittedName>
</protein>
<reference evidence="18 19" key="1">
    <citation type="submission" date="2018-12" db="EMBL/GenBank/DDBJ databases">
        <title>Genome Sequence of Candidatus Viridilinea halotolerans isolated from saline sulfide-rich spring.</title>
        <authorList>
            <person name="Grouzdev D.S."/>
            <person name="Burganskaya E.I."/>
            <person name="Krutkina M.S."/>
            <person name="Sukhacheva M.V."/>
            <person name="Gorlenko V.M."/>
        </authorList>
    </citation>
    <scope>NUCLEOTIDE SEQUENCE [LARGE SCALE GENOMIC DNA]</scope>
    <source>
        <strain evidence="18">Chok-6</strain>
    </source>
</reference>
<evidence type="ECO:0000256" key="14">
    <source>
        <dbReference type="ARBA" id="ARBA00023164"/>
    </source>
</evidence>
<dbReference type="Pfam" id="PF01645">
    <property type="entry name" value="Glu_synthase"/>
    <property type="match status" value="1"/>
</dbReference>
<evidence type="ECO:0000256" key="8">
    <source>
        <dbReference type="ARBA" id="ARBA00022723"/>
    </source>
</evidence>
<dbReference type="FunFam" id="2.160.20.60:FF:000001">
    <property type="entry name" value="Glutamate synthase, large subunit"/>
    <property type="match status" value="1"/>
</dbReference>
<dbReference type="Proteomes" id="UP000280307">
    <property type="component" value="Unassembled WGS sequence"/>
</dbReference>
<keyword evidence="14" id="KW-0314">Glutamate biosynthesis</keyword>
<evidence type="ECO:0000256" key="1">
    <source>
        <dbReference type="ARBA" id="ARBA00001917"/>
    </source>
</evidence>
<dbReference type="InterPro" id="IPR006982">
    <property type="entry name" value="Glu_synth_centr_N"/>
</dbReference>
<dbReference type="GO" id="GO:0019676">
    <property type="term" value="P:ammonia assimilation cycle"/>
    <property type="evidence" value="ECO:0007669"/>
    <property type="project" value="TreeGrafter"/>
</dbReference>
<keyword evidence="15" id="KW-0003">3Fe-4S</keyword>
<dbReference type="InterPro" id="IPR002489">
    <property type="entry name" value="Glu_synth_asu_C"/>
</dbReference>
<dbReference type="EMBL" id="RSAS01000843">
    <property type="protein sequence ID" value="RRR66568.1"/>
    <property type="molecule type" value="Genomic_DNA"/>
</dbReference>
<evidence type="ECO:0000256" key="7">
    <source>
        <dbReference type="ARBA" id="ARBA00022643"/>
    </source>
</evidence>
<sequence length="1540" mass="165261">MNLPVRSAHSLYDPRFEHDACGIGFVARINGVASHEILAMALEALGNLEHRGAVADDAKTGDGAGVLTQLPRTLLLRELAAQGLRANSEDLALGMFFLPTDAEAFAAACVIIDQALTERGIQRLAWREVPVDVEALGDRARAAMPHFLQALIARPAGIDPVAFERMLFLARKAMERAFTSQGIAAYVPSLSCRTVVYKGLLLGTNLAQFYHDLRDADYTTAIAVYHQRYSTNTFPTWERAQPFRMLSHNGEINTIQGNANWMRAREAVLHLPEGFIETPVDGPKALYPALDMNGSDSGMLDNALELLVLAGRDIRHALTMMVPEAWEKIRDLPPALRAFYQYHACLVEPWDGPAALTFSDGRIVGTALDRNGLRPARYIVTDDGLVISGSEVGAVQLDEARIVHKGKLGPGQMIAVDTATGRFFTNDEVKEYLATLQPYMQWVGQHLQSLEEQAALSTSKVDTPLDPEETATLVTQQIAFGYSTEDLNVVIKPMGSTGQEPVGSMGDDTPAAVLSHVAAGRPLFHYFKQRFAEVTNPPIDSLREDLVMSFSVALGRRRNLLEATPEHAHLIQLTSPILTDAQLAALRANVDPALLTSTVEALCPLTMPLATAITQLRAAAEAAVRAGTSILIISDRAINAQQAPIPILLAVSAVHHHLIRTGLRTLCSIVAETGEMREVHHLACLAGYGAEAVNPYLALASVRHLALEREALRQKVATAELAAKDAADPRALTLGEEAVQHFIHALEKGLLKVMSKMGISTLDSYCGAQIFEVLGLDQKLVDDCFTETPTRIGGVGFARIERDMRKRHARAFNVAAPTLGHPGLYKYKKDGEYHAFSPPIIQALQKAVRSPYALAGDSQGPGVSAEGYAIYRTYADLVNQRPPVEPRDLMEILPAGAPVPIDEVEPIETIVSRFSTAAMSHGSTSSEAHETLSIAMNRLGGLANSGEGGEDYARYQDERISRIKQVASGRFGVTPTYLANAVELQIKMAQGAKPGEGGQLPGHKVNEEIARIRHTVPGVALISPPPHHDIYSIEDLAQLIYDLKQVNQGARVSVKLVATSGVGTIAAGVAKGYADTILISGHSGGTGAAPLSSIKNVGLPWELGLAETQQTLVLNGLRDRVRLRADGGLKTGRDVVIAALLGADEYSFGTAALVAEGCIMARACHNNTCPVGIATQRQELRAKFPGKPEMVMAFFRYMAQEIRELLASLGLRSLDEAVGRSDLLRQRKIGKGDADTLNLTPVIGSDHLAGGVPIRHGGQINALPVVETLNDRIMHDTRAALAGRGPVTLNYTVRNRERSVGTRLAGAIGQLYGHKGLPDGTITIKLQGSAGQSFGTFNAPGMSLMLIGEANDYVGKGMAGGVIVVAPDPKARFAPHENVIAGNTLLYGATGGELYAAGQVGERFAVRNSGATAVVEGVGDHGCEYMTGGTAVILGPTGRNFGAGMTGGVAYVLDEAGTLAQRYNPQLIELNALSPRDEARVQALLKRHVELTNSARGAEILARWDVYRALFRAVYPREAVARIENAAEGAEELHKPARAA</sequence>
<dbReference type="PANTHER" id="PTHR11938:SF133">
    <property type="entry name" value="GLUTAMATE SYNTHASE (NADH)"/>
    <property type="match status" value="1"/>
</dbReference>
<dbReference type="InterPro" id="IPR029055">
    <property type="entry name" value="Ntn_hydrolases_N"/>
</dbReference>
<dbReference type="PANTHER" id="PTHR11938">
    <property type="entry name" value="FAD NADPH DEHYDROGENASE/OXIDOREDUCTASE"/>
    <property type="match status" value="1"/>
</dbReference>
<evidence type="ECO:0000256" key="3">
    <source>
        <dbReference type="ARBA" id="ARBA00001974"/>
    </source>
</evidence>
<evidence type="ECO:0000256" key="16">
    <source>
        <dbReference type="ARBA" id="ARBA00029440"/>
    </source>
</evidence>
<comment type="similarity">
    <text evidence="4">Belongs to the glutamate synthase family.</text>
</comment>
<comment type="cofactor">
    <cofactor evidence="1">
        <name>FMN</name>
        <dbReference type="ChEBI" id="CHEBI:58210"/>
    </cofactor>
</comment>
<dbReference type="InterPro" id="IPR002932">
    <property type="entry name" value="Glu_synthdom"/>
</dbReference>
<evidence type="ECO:0000256" key="11">
    <source>
        <dbReference type="ARBA" id="ARBA00023002"/>
    </source>
</evidence>
<dbReference type="GO" id="GO:0051538">
    <property type="term" value="F:3 iron, 4 sulfur cluster binding"/>
    <property type="evidence" value="ECO:0007669"/>
    <property type="project" value="UniProtKB-KW"/>
</dbReference>
<dbReference type="CDD" id="cd00982">
    <property type="entry name" value="gltB_C"/>
    <property type="match status" value="1"/>
</dbReference>
<keyword evidence="11 18" id="KW-0560">Oxidoreductase</keyword>
<dbReference type="GO" id="GO:0006537">
    <property type="term" value="P:glutamate biosynthetic process"/>
    <property type="evidence" value="ECO:0007669"/>
    <property type="project" value="UniProtKB-KW"/>
</dbReference>
<dbReference type="Pfam" id="PF01493">
    <property type="entry name" value="GXGXG"/>
    <property type="match status" value="1"/>
</dbReference>
<evidence type="ECO:0000256" key="4">
    <source>
        <dbReference type="ARBA" id="ARBA00009716"/>
    </source>
</evidence>
<dbReference type="PROSITE" id="PS51278">
    <property type="entry name" value="GATASE_TYPE_2"/>
    <property type="match status" value="1"/>
</dbReference>
<dbReference type="CDD" id="cd02808">
    <property type="entry name" value="GltS_FMN"/>
    <property type="match status" value="1"/>
</dbReference>
<evidence type="ECO:0000256" key="13">
    <source>
        <dbReference type="ARBA" id="ARBA00023014"/>
    </source>
</evidence>
<proteinExistence type="inferred from homology"/>
<dbReference type="NCBIfam" id="NF008730">
    <property type="entry name" value="PRK11750.1"/>
    <property type="match status" value="1"/>
</dbReference>
<evidence type="ECO:0000313" key="19">
    <source>
        <dbReference type="Proteomes" id="UP000280307"/>
    </source>
</evidence>
<dbReference type="InterPro" id="IPR017932">
    <property type="entry name" value="GATase_2_dom"/>
</dbReference>
<dbReference type="GO" id="GO:0004355">
    <property type="term" value="F:glutamate synthase (NADPH) activity"/>
    <property type="evidence" value="ECO:0007669"/>
    <property type="project" value="UniProtKB-EC"/>
</dbReference>
<accession>A0A426TS10</accession>
<dbReference type="Gene3D" id="3.20.20.70">
    <property type="entry name" value="Aldolase class I"/>
    <property type="match status" value="2"/>
</dbReference>
<comment type="cofactor">
    <cofactor evidence="2">
        <name>[3Fe-4S] cluster</name>
        <dbReference type="ChEBI" id="CHEBI:21137"/>
    </cofactor>
</comment>
<evidence type="ECO:0000259" key="17">
    <source>
        <dbReference type="PROSITE" id="PS51278"/>
    </source>
</evidence>
<dbReference type="GO" id="GO:0046872">
    <property type="term" value="F:metal ion binding"/>
    <property type="evidence" value="ECO:0007669"/>
    <property type="project" value="UniProtKB-KW"/>
</dbReference>
<evidence type="ECO:0000256" key="6">
    <source>
        <dbReference type="ARBA" id="ARBA00022630"/>
    </source>
</evidence>
<keyword evidence="12" id="KW-0408">Iron</keyword>
<dbReference type="SUPFAM" id="SSF69336">
    <property type="entry name" value="Alpha subunit of glutamate synthase, C-terminal domain"/>
    <property type="match status" value="1"/>
</dbReference>
<dbReference type="InterPro" id="IPR050711">
    <property type="entry name" value="ET-N_metabolism_enzyme"/>
</dbReference>
<dbReference type="Pfam" id="PF00310">
    <property type="entry name" value="GATase_2"/>
    <property type="match status" value="1"/>
</dbReference>
<dbReference type="EC" id="1.4.1.13" evidence="18"/>
<gene>
    <name evidence="18" type="ORF">EI684_20525</name>
</gene>
<comment type="pathway">
    <text evidence="16">Amino-acid biosynthesis.</text>
</comment>
<evidence type="ECO:0000256" key="15">
    <source>
        <dbReference type="ARBA" id="ARBA00023291"/>
    </source>
</evidence>
<evidence type="ECO:0000256" key="5">
    <source>
        <dbReference type="ARBA" id="ARBA00022605"/>
    </source>
</evidence>
<dbReference type="Pfam" id="PF04898">
    <property type="entry name" value="Glu_syn_central"/>
    <property type="match status" value="1"/>
</dbReference>
<dbReference type="Gene3D" id="3.60.20.10">
    <property type="entry name" value="Glutamine Phosphoribosylpyrophosphate, subunit 1, domain 1"/>
    <property type="match status" value="1"/>
</dbReference>
<evidence type="ECO:0000313" key="18">
    <source>
        <dbReference type="EMBL" id="RRR66568.1"/>
    </source>
</evidence>
<keyword evidence="9" id="KW-0274">FAD</keyword>